<gene>
    <name evidence="15" type="ORF">MONBRDRAFT_32325</name>
</gene>
<reference evidence="15 16" key="1">
    <citation type="journal article" date="2008" name="Nature">
        <title>The genome of the choanoflagellate Monosiga brevicollis and the origin of metazoans.</title>
        <authorList>
            <consortium name="JGI Sequencing"/>
            <person name="King N."/>
            <person name="Westbrook M.J."/>
            <person name="Young S.L."/>
            <person name="Kuo A."/>
            <person name="Abedin M."/>
            <person name="Chapman J."/>
            <person name="Fairclough S."/>
            <person name="Hellsten U."/>
            <person name="Isogai Y."/>
            <person name="Letunic I."/>
            <person name="Marr M."/>
            <person name="Pincus D."/>
            <person name="Putnam N."/>
            <person name="Rokas A."/>
            <person name="Wright K.J."/>
            <person name="Zuzow R."/>
            <person name="Dirks W."/>
            <person name="Good M."/>
            <person name="Goodstein D."/>
            <person name="Lemons D."/>
            <person name="Li W."/>
            <person name="Lyons J.B."/>
            <person name="Morris A."/>
            <person name="Nichols S."/>
            <person name="Richter D.J."/>
            <person name="Salamov A."/>
            <person name="Bork P."/>
            <person name="Lim W.A."/>
            <person name="Manning G."/>
            <person name="Miller W.T."/>
            <person name="McGinnis W."/>
            <person name="Shapiro H."/>
            <person name="Tjian R."/>
            <person name="Grigoriev I.V."/>
            <person name="Rokhsar D."/>
        </authorList>
    </citation>
    <scope>NUCLEOTIDE SEQUENCE [LARGE SCALE GENOMIC DNA]</scope>
    <source>
        <strain evidence="16">MX1 / ATCC 50154</strain>
    </source>
</reference>
<evidence type="ECO:0000256" key="4">
    <source>
        <dbReference type="ARBA" id="ARBA00022692"/>
    </source>
</evidence>
<comment type="subcellular location">
    <subcellularLocation>
        <location evidence="1">Membrane</location>
        <topology evidence="1">Single-pass membrane protein</topology>
    </subcellularLocation>
</comment>
<dbReference type="AlphaFoldDB" id="A9UYT3"/>
<dbReference type="PROSITE" id="PS50011">
    <property type="entry name" value="PROTEIN_KINASE_DOM"/>
    <property type="match status" value="1"/>
</dbReference>
<keyword evidence="10" id="KW-0141">cGMP biosynthesis</keyword>
<dbReference type="InterPro" id="IPR011009">
    <property type="entry name" value="Kinase-like_dom_sf"/>
</dbReference>
<evidence type="ECO:0000256" key="5">
    <source>
        <dbReference type="ARBA" id="ARBA00022741"/>
    </source>
</evidence>
<evidence type="ECO:0000313" key="16">
    <source>
        <dbReference type="Proteomes" id="UP000001357"/>
    </source>
</evidence>
<evidence type="ECO:0000259" key="13">
    <source>
        <dbReference type="PROSITE" id="PS50011"/>
    </source>
</evidence>
<protein>
    <recommendedName>
        <fullName evidence="2">guanylate cyclase</fullName>
        <ecNumber evidence="2">4.6.1.2</ecNumber>
    </recommendedName>
</protein>
<dbReference type="InParanoid" id="A9UYT3"/>
<sequence>MRREPRWLEPELWSAVIDVGPIRISIESDTITNTLHLICPCPPEHTLRRSTHTTLFSLSLILSLPLSPSLSLLSHNHTPQTDSKTTSSSSLSSLALSMTMTPVDFAQPNTHLHVHTPHTHILEYIPRSLSLSLSLSKLCAPPGHRQPSQPARMSAHIPHHPPMHSLHIGINQPLAVDLDVQAVTAYLEGPTAAQIGAAIQVSTLAATDAPAAVTEADYDLLLVDPFTYSCLSKVSNVVLLATLQTNYTGTPNPYLGGVISTHANRTHLHNLDQLPGRRVAITSTDAIAASRLVQAELNRQGLNALNDPLQYILATDDEDLMALLEANETDYIFLPMGFIETHPEHAPALHPLNRQNATHSSDTLIRSTEIVPQWSLIRSESGAVDAQAASAMISALLADISSSTFSWISGLGFTRAFEIWEETVPAYSRQSCQLIHSDIAQSLTCPAGSVAQTNLGLQYSCLDLGLTCPPREDCFCQPCYVGSPVEVRYIPASNNDSAVLCPQLATCATTQQLQAVQLRIVNNVFTWDQPTIVSVFVHVGGAIATYNITLLNGIDKSLNLTFSQMGVHLVEVEADRQVAADAFFIDVQARDCGDSLRQPNARGECECKASYYDLGGYCQPLSGLLVMAVFIGVLLIAIILFLKKARQLRILDHSWRIQKEELDFPREPVVLGKGSFGNVILAEFRGFRVAVKVVSRTKPKEALTDDNMERAVGFGMYSSNDLLRVKAEDRVRREMRVIAKINHPCILTAMAAVIEGRELMTVYEYMEHGSLANLLKSDKLQIDNEILMPIVQDIVLGMQYLHNNRPVIVHCDLKADNILIDSNFRAKIGDFSLSAFGLGKPMSGSPAWMAPEVINGELPSPASDVYSFGILLWEVMHRRLPYEGERLEEVLEAVGNLSLTPIKRPEIATSCPLPIARLINLSWAALPNARVNFDYLAHELKEMHIKNVGLSMLLGRKNQKEQARVLHDVFPPHIAEKLRKGIKVEPEHHEDVTLFFSDIKGFTNISSALSPVEVSDMLDRLYTKFDAIADELNIFKVETIGDAFMAVTNLAEQQSDHTARMVKFAMRAVEAAGTTLILPDEPTMGSVVIRVG</sequence>
<keyword evidence="3" id="KW-0723">Serine/threonine-protein kinase</keyword>
<dbReference type="SMART" id="SM00044">
    <property type="entry name" value="CYCc"/>
    <property type="match status" value="1"/>
</dbReference>
<keyword evidence="3" id="KW-0418">Kinase</keyword>
<dbReference type="PROSITE" id="PS50125">
    <property type="entry name" value="GUANYLATE_CYCLASE_2"/>
    <property type="match status" value="1"/>
</dbReference>
<accession>A9UYT3</accession>
<dbReference type="Proteomes" id="UP000001357">
    <property type="component" value="Unassembled WGS sequence"/>
</dbReference>
<dbReference type="GO" id="GO:0004383">
    <property type="term" value="F:guanylate cyclase activity"/>
    <property type="evidence" value="ECO:0007669"/>
    <property type="project" value="UniProtKB-EC"/>
</dbReference>
<keyword evidence="8 12" id="KW-0472">Membrane</keyword>
<evidence type="ECO:0000313" key="15">
    <source>
        <dbReference type="EMBL" id="EDQ89517.1"/>
    </source>
</evidence>
<keyword evidence="4 12" id="KW-0812">Transmembrane</keyword>
<dbReference type="GO" id="GO:0035556">
    <property type="term" value="P:intracellular signal transduction"/>
    <property type="evidence" value="ECO:0007669"/>
    <property type="project" value="InterPro"/>
</dbReference>
<dbReference type="PANTHER" id="PTHR11920">
    <property type="entry name" value="GUANYLYL CYCLASE"/>
    <property type="match status" value="1"/>
</dbReference>
<dbReference type="PANTHER" id="PTHR11920:SF335">
    <property type="entry name" value="GUANYLATE CYCLASE"/>
    <property type="match status" value="1"/>
</dbReference>
<dbReference type="Pfam" id="PF00211">
    <property type="entry name" value="Guanylate_cyc"/>
    <property type="match status" value="1"/>
</dbReference>
<dbReference type="SUPFAM" id="SSF56112">
    <property type="entry name" value="Protein kinase-like (PK-like)"/>
    <property type="match status" value="1"/>
</dbReference>
<dbReference type="EC" id="4.6.1.2" evidence="2"/>
<dbReference type="KEGG" id="mbr:MONBRDRAFT_32325"/>
<dbReference type="GO" id="GO:0004674">
    <property type="term" value="F:protein serine/threonine kinase activity"/>
    <property type="evidence" value="ECO:0000318"/>
    <property type="project" value="GO_Central"/>
</dbReference>
<dbReference type="InterPro" id="IPR001245">
    <property type="entry name" value="Ser-Thr/Tyr_kinase_cat_dom"/>
</dbReference>
<dbReference type="InterPro" id="IPR001054">
    <property type="entry name" value="A/G_cyclase"/>
</dbReference>
<evidence type="ECO:0000256" key="12">
    <source>
        <dbReference type="SAM" id="Phobius"/>
    </source>
</evidence>
<dbReference type="GO" id="GO:0007165">
    <property type="term" value="P:signal transduction"/>
    <property type="evidence" value="ECO:0000318"/>
    <property type="project" value="GO_Central"/>
</dbReference>
<dbReference type="GeneID" id="5890727"/>
<organism evidence="15 16">
    <name type="scientific">Monosiga brevicollis</name>
    <name type="common">Choanoflagellate</name>
    <dbReference type="NCBI Taxonomy" id="81824"/>
    <lineage>
        <taxon>Eukaryota</taxon>
        <taxon>Choanoflagellata</taxon>
        <taxon>Craspedida</taxon>
        <taxon>Salpingoecidae</taxon>
        <taxon>Monosiga</taxon>
    </lineage>
</organism>
<dbReference type="InterPro" id="IPR050401">
    <property type="entry name" value="Cyclic_nucleotide_synthase"/>
</dbReference>
<evidence type="ECO:0000256" key="10">
    <source>
        <dbReference type="ARBA" id="ARBA00023293"/>
    </source>
</evidence>
<dbReference type="InterPro" id="IPR017441">
    <property type="entry name" value="Protein_kinase_ATP_BS"/>
</dbReference>
<dbReference type="CDD" id="cd07302">
    <property type="entry name" value="CHD"/>
    <property type="match status" value="1"/>
</dbReference>
<feature type="domain" description="Guanylate cyclase" evidence="14">
    <location>
        <begin position="993"/>
        <end position="1092"/>
    </location>
</feature>
<evidence type="ECO:0000256" key="6">
    <source>
        <dbReference type="ARBA" id="ARBA00022840"/>
    </source>
</evidence>
<dbReference type="GO" id="GO:0016020">
    <property type="term" value="C:membrane"/>
    <property type="evidence" value="ECO:0007669"/>
    <property type="project" value="UniProtKB-SubCell"/>
</dbReference>
<keyword evidence="16" id="KW-1185">Reference proteome</keyword>
<dbReference type="InterPro" id="IPR008271">
    <property type="entry name" value="Ser/Thr_kinase_AS"/>
</dbReference>
<feature type="transmembrane region" description="Helical" evidence="12">
    <location>
        <begin position="621"/>
        <end position="642"/>
    </location>
</feature>
<dbReference type="SUPFAM" id="SSF55073">
    <property type="entry name" value="Nucleotide cyclase"/>
    <property type="match status" value="1"/>
</dbReference>
<evidence type="ECO:0000256" key="2">
    <source>
        <dbReference type="ARBA" id="ARBA00012202"/>
    </source>
</evidence>
<dbReference type="EMBL" id="CH991550">
    <property type="protein sequence ID" value="EDQ89517.1"/>
    <property type="molecule type" value="Genomic_DNA"/>
</dbReference>
<dbReference type="Pfam" id="PF12974">
    <property type="entry name" value="Phosphonate-bd"/>
    <property type="match status" value="1"/>
</dbReference>
<evidence type="ECO:0000256" key="1">
    <source>
        <dbReference type="ARBA" id="ARBA00004167"/>
    </source>
</evidence>
<keyword evidence="9" id="KW-0456">Lyase</keyword>
<keyword evidence="7 12" id="KW-1133">Transmembrane helix</keyword>
<proteinExistence type="predicted"/>
<keyword evidence="5 11" id="KW-0547">Nucleotide-binding</keyword>
<evidence type="ECO:0000256" key="11">
    <source>
        <dbReference type="PROSITE-ProRule" id="PRU10141"/>
    </source>
</evidence>
<dbReference type="GO" id="GO:0005737">
    <property type="term" value="C:cytoplasm"/>
    <property type="evidence" value="ECO:0000318"/>
    <property type="project" value="GO_Central"/>
</dbReference>
<evidence type="ECO:0000256" key="3">
    <source>
        <dbReference type="ARBA" id="ARBA00022527"/>
    </source>
</evidence>
<dbReference type="GO" id="GO:0005524">
    <property type="term" value="F:ATP binding"/>
    <property type="evidence" value="ECO:0007669"/>
    <property type="project" value="UniProtKB-UniRule"/>
</dbReference>
<keyword evidence="6 11" id="KW-0067">ATP-binding</keyword>
<dbReference type="eggNOG" id="KOG1023">
    <property type="taxonomic scope" value="Eukaryota"/>
</dbReference>
<dbReference type="PROSITE" id="PS00108">
    <property type="entry name" value="PROTEIN_KINASE_ST"/>
    <property type="match status" value="1"/>
</dbReference>
<feature type="binding site" evidence="11">
    <location>
        <position position="692"/>
    </location>
    <ligand>
        <name>ATP</name>
        <dbReference type="ChEBI" id="CHEBI:30616"/>
    </ligand>
</feature>
<evidence type="ECO:0000256" key="7">
    <source>
        <dbReference type="ARBA" id="ARBA00022989"/>
    </source>
</evidence>
<name>A9UYT3_MONBE</name>
<dbReference type="InterPro" id="IPR000719">
    <property type="entry name" value="Prot_kinase_dom"/>
</dbReference>
<dbReference type="PROSITE" id="PS00107">
    <property type="entry name" value="PROTEIN_KINASE_ATP"/>
    <property type="match status" value="1"/>
</dbReference>
<dbReference type="SMART" id="SM00220">
    <property type="entry name" value="S_TKc"/>
    <property type="match status" value="1"/>
</dbReference>
<evidence type="ECO:0000256" key="8">
    <source>
        <dbReference type="ARBA" id="ARBA00023136"/>
    </source>
</evidence>
<evidence type="ECO:0000259" key="14">
    <source>
        <dbReference type="PROSITE" id="PS50125"/>
    </source>
</evidence>
<evidence type="ECO:0000256" key="9">
    <source>
        <dbReference type="ARBA" id="ARBA00023239"/>
    </source>
</evidence>
<feature type="domain" description="Protein kinase" evidence="13">
    <location>
        <begin position="665"/>
        <end position="941"/>
    </location>
</feature>
<dbReference type="RefSeq" id="XP_001745546.1">
    <property type="nucleotide sequence ID" value="XM_001745494.1"/>
</dbReference>
<dbReference type="InterPro" id="IPR029787">
    <property type="entry name" value="Nucleotide_cyclase"/>
</dbReference>
<dbReference type="Pfam" id="PF07714">
    <property type="entry name" value="PK_Tyr_Ser-Thr"/>
    <property type="match status" value="1"/>
</dbReference>
<keyword evidence="3" id="KW-0808">Transferase</keyword>
<dbReference type="Gene3D" id="3.30.70.1230">
    <property type="entry name" value="Nucleotide cyclase"/>
    <property type="match status" value="1"/>
</dbReference>
<dbReference type="Gene3D" id="1.10.510.10">
    <property type="entry name" value="Transferase(Phosphotransferase) domain 1"/>
    <property type="match status" value="1"/>
</dbReference>